<dbReference type="PRINTS" id="PR00864">
    <property type="entry name" value="PREPILNPTASE"/>
</dbReference>
<proteinExistence type="inferred from homology"/>
<dbReference type="GO" id="GO:0032259">
    <property type="term" value="P:methylation"/>
    <property type="evidence" value="ECO:0007669"/>
    <property type="project" value="UniProtKB-KW"/>
</dbReference>
<evidence type="ECO:0000256" key="1">
    <source>
        <dbReference type="ARBA" id="ARBA00004429"/>
    </source>
</evidence>
<evidence type="ECO:0000256" key="3">
    <source>
        <dbReference type="ARBA" id="ARBA00022475"/>
    </source>
</evidence>
<comment type="similarity">
    <text evidence="2">Belongs to the peptidase A24 family.</text>
</comment>
<dbReference type="InterPro" id="IPR010627">
    <property type="entry name" value="Prepilin_pept_A24_N"/>
</dbReference>
<keyword evidence="7 8" id="KW-0472">Membrane</keyword>
<feature type="transmembrane region" description="Helical" evidence="8">
    <location>
        <begin position="130"/>
        <end position="147"/>
    </location>
</feature>
<dbReference type="Gene3D" id="1.20.120.1220">
    <property type="match status" value="1"/>
</dbReference>
<dbReference type="EC" id="3.4.23.43" evidence="11"/>
<feature type="transmembrane region" description="Helical" evidence="8">
    <location>
        <begin position="193"/>
        <end position="217"/>
    </location>
</feature>
<dbReference type="AlphaFoldDB" id="A0A3B1BTK1"/>
<feature type="transmembrane region" description="Helical" evidence="8">
    <location>
        <begin position="104"/>
        <end position="123"/>
    </location>
</feature>
<dbReference type="GO" id="GO:0005886">
    <property type="term" value="C:plasma membrane"/>
    <property type="evidence" value="ECO:0007669"/>
    <property type="project" value="UniProtKB-SubCell"/>
</dbReference>
<sequence length="253" mass="27035">MNIPPLFFETYAFIVGLCVGSFLNVVIYRMPMNISVVSPGSHCPECGSPVRAWDNIPLVSWALLMGQCRDCGVTISSRYFFVELLTGVLTWVVAREFGIALETLFYLLLVWALIAVTFIDFDFQIIPDEITVYGTIFGLAISPILPIGFQGALIGAVLGGGIFYLLAMAYPGGMGGGDIKLMAGIGAFLGWKLVLLTIILASILGAVVGIIAMIAFGKGRKDRIPFGPFLAIAALISLLWGGDIIAAYLATLG</sequence>
<feature type="transmembrane region" description="Helical" evidence="8">
    <location>
        <begin position="229"/>
        <end position="250"/>
    </location>
</feature>
<comment type="subcellular location">
    <subcellularLocation>
        <location evidence="1">Cell inner membrane</location>
        <topology evidence="1">Multi-pass membrane protein</topology>
    </subcellularLocation>
</comment>
<evidence type="ECO:0000256" key="5">
    <source>
        <dbReference type="ARBA" id="ARBA00022692"/>
    </source>
</evidence>
<gene>
    <name evidence="11" type="ORF">MNBD_NITROSPINAE04-1274</name>
</gene>
<dbReference type="PANTHER" id="PTHR30487:SF0">
    <property type="entry name" value="PREPILIN LEADER PEPTIDASE_N-METHYLTRANSFERASE-RELATED"/>
    <property type="match status" value="1"/>
</dbReference>
<feature type="transmembrane region" description="Helical" evidence="8">
    <location>
        <begin position="6"/>
        <end position="28"/>
    </location>
</feature>
<keyword evidence="11" id="KW-0378">Hydrolase</keyword>
<protein>
    <submittedName>
        <fullName evidence="11">Leader peptidase (Prepilin peptidase) / N-methyltransferase</fullName>
        <ecNumber evidence="11">3.4.23.43</ecNumber>
    </submittedName>
</protein>
<evidence type="ECO:0000256" key="8">
    <source>
        <dbReference type="SAM" id="Phobius"/>
    </source>
</evidence>
<organism evidence="11">
    <name type="scientific">hydrothermal vent metagenome</name>
    <dbReference type="NCBI Taxonomy" id="652676"/>
    <lineage>
        <taxon>unclassified sequences</taxon>
        <taxon>metagenomes</taxon>
        <taxon>ecological metagenomes</taxon>
    </lineage>
</organism>
<dbReference type="EMBL" id="UOGA01000016">
    <property type="protein sequence ID" value="VAX14828.1"/>
    <property type="molecule type" value="Genomic_DNA"/>
</dbReference>
<dbReference type="InterPro" id="IPR014032">
    <property type="entry name" value="Peptidase_A24A_bac"/>
</dbReference>
<evidence type="ECO:0000256" key="2">
    <source>
        <dbReference type="ARBA" id="ARBA00005801"/>
    </source>
</evidence>
<evidence type="ECO:0000259" key="9">
    <source>
        <dbReference type="Pfam" id="PF01478"/>
    </source>
</evidence>
<keyword evidence="5 8" id="KW-0812">Transmembrane</keyword>
<keyword evidence="11" id="KW-0489">Methyltransferase</keyword>
<evidence type="ECO:0000256" key="4">
    <source>
        <dbReference type="ARBA" id="ARBA00022519"/>
    </source>
</evidence>
<dbReference type="Pfam" id="PF06750">
    <property type="entry name" value="A24_N_bact"/>
    <property type="match status" value="1"/>
</dbReference>
<keyword evidence="11" id="KW-0808">Transferase</keyword>
<feature type="transmembrane region" description="Helical" evidence="8">
    <location>
        <begin position="153"/>
        <end position="172"/>
    </location>
</feature>
<dbReference type="Pfam" id="PF01478">
    <property type="entry name" value="Peptidase_A24"/>
    <property type="match status" value="1"/>
</dbReference>
<dbReference type="GO" id="GO:0006465">
    <property type="term" value="P:signal peptide processing"/>
    <property type="evidence" value="ECO:0007669"/>
    <property type="project" value="TreeGrafter"/>
</dbReference>
<accession>A0A3B1BTK1</accession>
<dbReference type="PANTHER" id="PTHR30487">
    <property type="entry name" value="TYPE 4 PREPILIN-LIKE PROTEINS LEADER PEPTIDE-PROCESSING ENZYME"/>
    <property type="match status" value="1"/>
</dbReference>
<reference evidence="11" key="1">
    <citation type="submission" date="2018-06" db="EMBL/GenBank/DDBJ databases">
        <authorList>
            <person name="Zhirakovskaya E."/>
        </authorList>
    </citation>
    <scope>NUCLEOTIDE SEQUENCE</scope>
</reference>
<evidence type="ECO:0000313" key="11">
    <source>
        <dbReference type="EMBL" id="VAX14828.1"/>
    </source>
</evidence>
<evidence type="ECO:0000256" key="6">
    <source>
        <dbReference type="ARBA" id="ARBA00022989"/>
    </source>
</evidence>
<dbReference type="InterPro" id="IPR050882">
    <property type="entry name" value="Prepilin_peptidase/N-MTase"/>
</dbReference>
<feature type="domain" description="Prepilin peptidase A24 N-terminal" evidence="10">
    <location>
        <begin position="14"/>
        <end position="96"/>
    </location>
</feature>
<evidence type="ECO:0000259" key="10">
    <source>
        <dbReference type="Pfam" id="PF06750"/>
    </source>
</evidence>
<dbReference type="InterPro" id="IPR000045">
    <property type="entry name" value="Prepilin_IV_endopep_pep"/>
</dbReference>
<keyword evidence="6 8" id="KW-1133">Transmembrane helix</keyword>
<keyword evidence="3" id="KW-1003">Cell membrane</keyword>
<name>A0A3B1BTK1_9ZZZZ</name>
<dbReference type="GO" id="GO:0004190">
    <property type="term" value="F:aspartic-type endopeptidase activity"/>
    <property type="evidence" value="ECO:0007669"/>
    <property type="project" value="UniProtKB-EC"/>
</dbReference>
<feature type="domain" description="Prepilin type IV endopeptidase peptidase" evidence="9">
    <location>
        <begin position="107"/>
        <end position="210"/>
    </location>
</feature>
<keyword evidence="4" id="KW-0997">Cell inner membrane</keyword>
<dbReference type="GO" id="GO:0008168">
    <property type="term" value="F:methyltransferase activity"/>
    <property type="evidence" value="ECO:0007669"/>
    <property type="project" value="UniProtKB-KW"/>
</dbReference>
<evidence type="ECO:0000256" key="7">
    <source>
        <dbReference type="ARBA" id="ARBA00023136"/>
    </source>
</evidence>